<dbReference type="Proteomes" id="UP000578531">
    <property type="component" value="Unassembled WGS sequence"/>
</dbReference>
<evidence type="ECO:0000313" key="4">
    <source>
        <dbReference type="Proteomes" id="UP000578531"/>
    </source>
</evidence>
<dbReference type="OrthoDB" id="5427075at2759"/>
<accession>A0A8H6FHK3</accession>
<dbReference type="EMBL" id="JACCJC010000079">
    <property type="protein sequence ID" value="KAF6228545.1"/>
    <property type="molecule type" value="Genomic_DNA"/>
</dbReference>
<feature type="chain" id="PRO_5034318697" evidence="2">
    <location>
        <begin position="21"/>
        <end position="161"/>
    </location>
</feature>
<gene>
    <name evidence="3" type="ORF">HO173_011847</name>
</gene>
<proteinExistence type="predicted"/>
<dbReference type="RefSeq" id="XP_037159360.1">
    <property type="nucleotide sequence ID" value="XM_037313724.1"/>
</dbReference>
<dbReference type="AlphaFoldDB" id="A0A8H6FHK3"/>
<keyword evidence="4" id="KW-1185">Reference proteome</keyword>
<keyword evidence="1" id="KW-0472">Membrane</keyword>
<evidence type="ECO:0000313" key="3">
    <source>
        <dbReference type="EMBL" id="KAF6228545.1"/>
    </source>
</evidence>
<reference evidence="3 4" key="1">
    <citation type="journal article" date="2020" name="Genomics">
        <title>Complete, high-quality genomes from long-read metagenomic sequencing of two wolf lichen thalli reveals enigmatic genome architecture.</title>
        <authorList>
            <person name="McKenzie S.K."/>
            <person name="Walston R.F."/>
            <person name="Allen J.L."/>
        </authorList>
    </citation>
    <scope>NUCLEOTIDE SEQUENCE [LARGE SCALE GENOMIC DNA]</scope>
    <source>
        <strain evidence="3">WasteWater2</strain>
    </source>
</reference>
<keyword evidence="1" id="KW-1133">Transmembrane helix</keyword>
<protein>
    <submittedName>
        <fullName evidence="3">Uncharacterized protein</fullName>
    </submittedName>
</protein>
<keyword evidence="1" id="KW-0812">Transmembrane</keyword>
<evidence type="ECO:0000256" key="1">
    <source>
        <dbReference type="SAM" id="Phobius"/>
    </source>
</evidence>
<comment type="caution">
    <text evidence="3">The sequence shown here is derived from an EMBL/GenBank/DDBJ whole genome shotgun (WGS) entry which is preliminary data.</text>
</comment>
<keyword evidence="2" id="KW-0732">Signal</keyword>
<feature type="signal peptide" evidence="2">
    <location>
        <begin position="1"/>
        <end position="20"/>
    </location>
</feature>
<sequence length="161" mass="16859">MTYKQHTMFLLFCLVGLGLALPFPPSSQANLTTSTSASLFSSSYIQTAGTAAPSVSLAPSHLSAATKSIATNHTIPSQPAFPTLGPPQWSAGDISTIVFGCIASILGVLALCLTLWLRRRGPGYLTRYDVETGIGVARDDSDLPLEDLARDTGTDSEVAAT</sequence>
<name>A0A8H6FHK3_9LECA</name>
<feature type="transmembrane region" description="Helical" evidence="1">
    <location>
        <begin position="94"/>
        <end position="117"/>
    </location>
</feature>
<evidence type="ECO:0000256" key="2">
    <source>
        <dbReference type="SAM" id="SignalP"/>
    </source>
</evidence>
<dbReference type="GeneID" id="59293487"/>
<organism evidence="3 4">
    <name type="scientific">Letharia columbiana</name>
    <dbReference type="NCBI Taxonomy" id="112416"/>
    <lineage>
        <taxon>Eukaryota</taxon>
        <taxon>Fungi</taxon>
        <taxon>Dikarya</taxon>
        <taxon>Ascomycota</taxon>
        <taxon>Pezizomycotina</taxon>
        <taxon>Lecanoromycetes</taxon>
        <taxon>OSLEUM clade</taxon>
        <taxon>Lecanoromycetidae</taxon>
        <taxon>Lecanorales</taxon>
        <taxon>Lecanorineae</taxon>
        <taxon>Parmeliaceae</taxon>
        <taxon>Letharia</taxon>
    </lineage>
</organism>